<dbReference type="SUPFAM" id="SSF47413">
    <property type="entry name" value="lambda repressor-like DNA-binding domains"/>
    <property type="match status" value="1"/>
</dbReference>
<dbReference type="PROSITE" id="PS50943">
    <property type="entry name" value="HTH_CROC1"/>
    <property type="match status" value="1"/>
</dbReference>
<accession>A0A6J5P9I0</accession>
<dbReference type="SMART" id="SM00530">
    <property type="entry name" value="HTH_XRE"/>
    <property type="match status" value="1"/>
</dbReference>
<dbReference type="InterPro" id="IPR010982">
    <property type="entry name" value="Lambda_DNA-bd_dom_sf"/>
</dbReference>
<dbReference type="InterPro" id="IPR001387">
    <property type="entry name" value="Cro/C1-type_HTH"/>
</dbReference>
<dbReference type="GO" id="GO:0003677">
    <property type="term" value="F:DNA binding"/>
    <property type="evidence" value="ECO:0007669"/>
    <property type="project" value="InterPro"/>
</dbReference>
<evidence type="ECO:0000313" key="2">
    <source>
        <dbReference type="EMBL" id="CAB4167867.1"/>
    </source>
</evidence>
<organism evidence="2">
    <name type="scientific">uncultured Caudovirales phage</name>
    <dbReference type="NCBI Taxonomy" id="2100421"/>
    <lineage>
        <taxon>Viruses</taxon>
        <taxon>Duplodnaviria</taxon>
        <taxon>Heunggongvirae</taxon>
        <taxon>Uroviricota</taxon>
        <taxon>Caudoviricetes</taxon>
        <taxon>Peduoviridae</taxon>
        <taxon>Maltschvirus</taxon>
        <taxon>Maltschvirus maltsch</taxon>
    </lineage>
</organism>
<reference evidence="2" key="1">
    <citation type="submission" date="2020-04" db="EMBL/GenBank/DDBJ databases">
        <authorList>
            <person name="Chiriac C."/>
            <person name="Salcher M."/>
            <person name="Ghai R."/>
            <person name="Kavagutti S V."/>
        </authorList>
    </citation>
    <scope>NUCLEOTIDE SEQUENCE</scope>
</reference>
<dbReference type="Gene3D" id="1.10.260.40">
    <property type="entry name" value="lambda repressor-like DNA-binding domains"/>
    <property type="match status" value="1"/>
</dbReference>
<gene>
    <name evidence="2" type="ORF">UFOVP868_60</name>
</gene>
<name>A0A6J5P9I0_9CAUD</name>
<evidence type="ECO:0000259" key="1">
    <source>
        <dbReference type="PROSITE" id="PS50943"/>
    </source>
</evidence>
<protein>
    <submittedName>
        <fullName evidence="2">HTH_XRE domain containing protein</fullName>
    </submittedName>
</protein>
<dbReference type="CDD" id="cd00093">
    <property type="entry name" value="HTH_XRE"/>
    <property type="match status" value="1"/>
</dbReference>
<dbReference type="EMBL" id="LR796817">
    <property type="protein sequence ID" value="CAB4167867.1"/>
    <property type="molecule type" value="Genomic_DNA"/>
</dbReference>
<sequence length="61" mass="6899">MKLKNWIESKKLTGAEFAEMLNVSPAAVSRWLGGSRIPCMAQMQAIEELTKGKVKAQDWYK</sequence>
<proteinExistence type="predicted"/>
<dbReference type="Pfam" id="PF14549">
    <property type="entry name" value="P22_Cro"/>
    <property type="match status" value="1"/>
</dbReference>
<feature type="domain" description="HTH cro/C1-type" evidence="1">
    <location>
        <begin position="3"/>
        <end position="57"/>
    </location>
</feature>